<protein>
    <submittedName>
        <fullName evidence="1">Uncharacterized protein</fullName>
    </submittedName>
</protein>
<evidence type="ECO:0000313" key="2">
    <source>
        <dbReference type="Proteomes" id="UP001150217"/>
    </source>
</evidence>
<organism evidence="1 2">
    <name type="scientific">Lentinula lateritia</name>
    <dbReference type="NCBI Taxonomy" id="40482"/>
    <lineage>
        <taxon>Eukaryota</taxon>
        <taxon>Fungi</taxon>
        <taxon>Dikarya</taxon>
        <taxon>Basidiomycota</taxon>
        <taxon>Agaricomycotina</taxon>
        <taxon>Agaricomycetes</taxon>
        <taxon>Agaricomycetidae</taxon>
        <taxon>Agaricales</taxon>
        <taxon>Marasmiineae</taxon>
        <taxon>Omphalotaceae</taxon>
        <taxon>Lentinula</taxon>
    </lineage>
</organism>
<feature type="non-terminal residue" evidence="1">
    <location>
        <position position="74"/>
    </location>
</feature>
<reference evidence="1" key="1">
    <citation type="submission" date="2022-08" db="EMBL/GenBank/DDBJ databases">
        <title>A Global Phylogenomic Analysis of the Shiitake Genus Lentinula.</title>
        <authorList>
            <consortium name="DOE Joint Genome Institute"/>
            <person name="Sierra-Patev S."/>
            <person name="Min B."/>
            <person name="Naranjo-Ortiz M."/>
            <person name="Looney B."/>
            <person name="Konkel Z."/>
            <person name="Slot J.C."/>
            <person name="Sakamoto Y."/>
            <person name="Steenwyk J.L."/>
            <person name="Rokas A."/>
            <person name="Carro J."/>
            <person name="Camarero S."/>
            <person name="Ferreira P."/>
            <person name="Molpeceres G."/>
            <person name="Ruiz-Duenas F.J."/>
            <person name="Serrano A."/>
            <person name="Henrissat B."/>
            <person name="Drula E."/>
            <person name="Hughes K.W."/>
            <person name="Mata J.L."/>
            <person name="Ishikawa N.K."/>
            <person name="Vargas-Isla R."/>
            <person name="Ushijima S."/>
            <person name="Smith C.A."/>
            <person name="Ahrendt S."/>
            <person name="Andreopoulos W."/>
            <person name="He G."/>
            <person name="Labutti K."/>
            <person name="Lipzen A."/>
            <person name="Ng V."/>
            <person name="Riley R."/>
            <person name="Sandor L."/>
            <person name="Barry K."/>
            <person name="Martinez A.T."/>
            <person name="Xiao Y."/>
            <person name="Gibbons J.G."/>
            <person name="Terashima K."/>
            <person name="Grigoriev I.V."/>
            <person name="Hibbett D.S."/>
        </authorList>
    </citation>
    <scope>NUCLEOTIDE SEQUENCE</scope>
    <source>
        <strain evidence="1">RHP3577 ss4</strain>
    </source>
</reference>
<name>A0ABQ8VAN1_9AGAR</name>
<dbReference type="Proteomes" id="UP001150217">
    <property type="component" value="Unassembled WGS sequence"/>
</dbReference>
<comment type="caution">
    <text evidence="1">The sequence shown here is derived from an EMBL/GenBank/DDBJ whole genome shotgun (WGS) entry which is preliminary data.</text>
</comment>
<gene>
    <name evidence="1" type="ORF">C8R41DRAFT_843875</name>
</gene>
<keyword evidence="2" id="KW-1185">Reference proteome</keyword>
<sequence>MKSLRFLEWIGRVCRTKYFYELCDKTMLQMRALIDLHNPSASVASKLGYPHPIISHEEGRQRALERFKNAGAAT</sequence>
<proteinExistence type="predicted"/>
<accession>A0ABQ8VAN1</accession>
<dbReference type="EMBL" id="JANVFT010000064">
    <property type="protein sequence ID" value="KAJ4478892.1"/>
    <property type="molecule type" value="Genomic_DNA"/>
</dbReference>
<evidence type="ECO:0000313" key="1">
    <source>
        <dbReference type="EMBL" id="KAJ4478892.1"/>
    </source>
</evidence>